<dbReference type="Proteomes" id="UP000271098">
    <property type="component" value="Unassembled WGS sequence"/>
</dbReference>
<name>A0A183D3J9_9BILA</name>
<protein>
    <submittedName>
        <fullName evidence="3">RGS domain-containing protein</fullName>
    </submittedName>
</protein>
<keyword evidence="2" id="KW-1185">Reference proteome</keyword>
<reference evidence="1 2" key="2">
    <citation type="submission" date="2018-11" db="EMBL/GenBank/DDBJ databases">
        <authorList>
            <consortium name="Pathogen Informatics"/>
        </authorList>
    </citation>
    <scope>NUCLEOTIDE SEQUENCE [LARGE SCALE GENOMIC DNA]</scope>
</reference>
<gene>
    <name evidence="1" type="ORF">GPUH_LOCUS3291</name>
</gene>
<evidence type="ECO:0000313" key="1">
    <source>
        <dbReference type="EMBL" id="VDK38894.1"/>
    </source>
</evidence>
<dbReference type="AlphaFoldDB" id="A0A183D3J9"/>
<evidence type="ECO:0000313" key="2">
    <source>
        <dbReference type="Proteomes" id="UP000271098"/>
    </source>
</evidence>
<reference evidence="3" key="1">
    <citation type="submission" date="2016-06" db="UniProtKB">
        <authorList>
            <consortium name="WormBaseParasite"/>
        </authorList>
    </citation>
    <scope>IDENTIFICATION</scope>
</reference>
<sequence>MVFVGQQYNIKLRDSELDDTMFRSVSTKFRKKLEETESQSAWSWLQIHISQFLRTIRRHLMAFWWRLFVKIDLRKVPQPWNSTANVTEESLIIYKAYLDQRLPQQTVIRILAFSRCRNLSVVLRYHSLCISAKEVTVEYDCPWKWGRTCKWFSFLLLVNMEETNFSSTTVSTFLSCLLLIEQ</sequence>
<dbReference type="WBParaSite" id="GPUH_0000329501-mRNA-1">
    <property type="protein sequence ID" value="GPUH_0000329501-mRNA-1"/>
    <property type="gene ID" value="GPUH_0000329501"/>
</dbReference>
<proteinExistence type="predicted"/>
<dbReference type="EMBL" id="UYRT01005529">
    <property type="protein sequence ID" value="VDK38894.1"/>
    <property type="molecule type" value="Genomic_DNA"/>
</dbReference>
<organism evidence="3">
    <name type="scientific">Gongylonema pulchrum</name>
    <dbReference type="NCBI Taxonomy" id="637853"/>
    <lineage>
        <taxon>Eukaryota</taxon>
        <taxon>Metazoa</taxon>
        <taxon>Ecdysozoa</taxon>
        <taxon>Nematoda</taxon>
        <taxon>Chromadorea</taxon>
        <taxon>Rhabditida</taxon>
        <taxon>Spirurina</taxon>
        <taxon>Spiruromorpha</taxon>
        <taxon>Spiruroidea</taxon>
        <taxon>Gongylonematidae</taxon>
        <taxon>Gongylonema</taxon>
    </lineage>
</organism>
<accession>A0A183D3J9</accession>
<evidence type="ECO:0000313" key="3">
    <source>
        <dbReference type="WBParaSite" id="GPUH_0000329501-mRNA-1"/>
    </source>
</evidence>